<protein>
    <recommendedName>
        <fullName evidence="5">Galactan 5-O-arabinofuranosyltransferase</fullName>
        <ecNumber evidence="4">2.4.2.46</ecNumber>
    </recommendedName>
    <alternativeName>
        <fullName evidence="11">Arabinofuranosyltransferase AftA</fullName>
    </alternativeName>
</protein>
<feature type="transmembrane region" description="Helical" evidence="13">
    <location>
        <begin position="330"/>
        <end position="351"/>
    </location>
</feature>
<evidence type="ECO:0000256" key="3">
    <source>
        <dbReference type="ARBA" id="ARBA00009655"/>
    </source>
</evidence>
<proteinExistence type="inferred from homology"/>
<dbReference type="Proteomes" id="UP000271426">
    <property type="component" value="Chromosome"/>
</dbReference>
<evidence type="ECO:0000256" key="13">
    <source>
        <dbReference type="SAM" id="Phobius"/>
    </source>
</evidence>
<comment type="similarity">
    <text evidence="3">Belongs to the glycosyltransferase 85 family.</text>
</comment>
<keyword evidence="6" id="KW-1003">Cell membrane</keyword>
<keyword evidence="9 13" id="KW-1133">Transmembrane helix</keyword>
<evidence type="ECO:0000259" key="15">
    <source>
        <dbReference type="Pfam" id="PF12250"/>
    </source>
</evidence>
<evidence type="ECO:0000256" key="2">
    <source>
        <dbReference type="ARBA" id="ARBA00004776"/>
    </source>
</evidence>
<comment type="subcellular location">
    <subcellularLocation>
        <location evidence="1">Cell membrane</location>
        <topology evidence="1">Multi-pass membrane protein</topology>
    </subcellularLocation>
</comment>
<dbReference type="OrthoDB" id="4775300at2"/>
<evidence type="ECO:0000256" key="11">
    <source>
        <dbReference type="ARBA" id="ARBA00033184"/>
    </source>
</evidence>
<feature type="domain" description="Arabinofuranosyltransferase AftA N-terminal" evidence="15">
    <location>
        <begin position="13"/>
        <end position="432"/>
    </location>
</feature>
<feature type="transmembrane region" description="Helical" evidence="13">
    <location>
        <begin position="190"/>
        <end position="207"/>
    </location>
</feature>
<reference evidence="16 17" key="1">
    <citation type="submission" date="2018-11" db="EMBL/GenBank/DDBJ databases">
        <authorList>
            <person name="Kleinhagauer T."/>
            <person name="Glaeser S.P."/>
            <person name="Spergser J."/>
            <person name="Ruckert C."/>
            <person name="Kaempfer P."/>
            <person name="Busse H.-J."/>
        </authorList>
    </citation>
    <scope>NUCLEOTIDE SEQUENCE [LARGE SCALE GENOMIC DNA]</scope>
    <source>
        <strain evidence="16 17">812CH</strain>
    </source>
</reference>
<feature type="transmembrane region" description="Helical" evidence="13">
    <location>
        <begin position="140"/>
        <end position="160"/>
    </location>
</feature>
<dbReference type="Pfam" id="PF12249">
    <property type="entry name" value="AftA_C"/>
    <property type="match status" value="1"/>
</dbReference>
<feature type="domain" description="Arabinofuranosyltransferase AftA C-terminal" evidence="14">
    <location>
        <begin position="443"/>
        <end position="634"/>
    </location>
</feature>
<feature type="transmembrane region" description="Helical" evidence="13">
    <location>
        <begin position="358"/>
        <end position="384"/>
    </location>
</feature>
<feature type="transmembrane region" description="Helical" evidence="13">
    <location>
        <begin position="12"/>
        <end position="31"/>
    </location>
</feature>
<feature type="transmembrane region" description="Helical" evidence="13">
    <location>
        <begin position="390"/>
        <end position="408"/>
    </location>
</feature>
<evidence type="ECO:0000256" key="12">
    <source>
        <dbReference type="ARBA" id="ARBA00034030"/>
    </source>
</evidence>
<keyword evidence="17" id="KW-1185">Reference proteome</keyword>
<sequence length="636" mass="68485">MNDAKHTPHLLDICLAGVGGALIALIGWFAFHTTNLPSFGTSNVMRALATGAVVLVIVVAVLLVTWGRGHARPKWVRFAAVVFAYVTPALVVLATLAIPLSGTKLYLGGLNVDQEFRTQYLTRLADSPELSDMNYFGLPAFYPAGWFWLGGRFASLLGMAGWEAFQPWAIVSMAAAACVLVPVWRKISGSLAVGVTIAVISTIIVLIMNAEEPYAAIVALGVPAAAVLAGRGMRGSRWSLIGLSIYLGLSATMYTLYTVIIAGSVVIIALAYALKQRSVKPVGRVAVVGVCSVLMALVVWLPYLLDISLEDRGAAAHYLPEAGTTVPLPMFSPSVLGVLCLLGVLCVVVCWRVPDVRALGVVLVASYGWVVLSMLVTLLGTTLLGFRVDVLVALVLATLGVVGLVRVHELGVEKLVGFVLASAVSGGVVAVLSLGVVAYAQQVPVRNFEAIDLAYSTTDGAGERADRFPANSAKWYPEVDRVLREVPKERRDTIVLTDEFAFLAYYPYRGFQAFTAHYANPLGQFERRNAVIEQWANDSWGSLSDPSAFADEVAAAPWAAPDAFVFQAAEVDQEQAQQRGGSEASEQDGWVFDLAEDIYPNSPNVRFRGVAFNPEVFSEEFWRVERIGPYVVVLKK</sequence>
<dbReference type="AlphaFoldDB" id="A0A3G6IRQ9"/>
<dbReference type="GO" id="GO:0005886">
    <property type="term" value="C:plasma membrane"/>
    <property type="evidence" value="ECO:0007669"/>
    <property type="project" value="UniProtKB-SubCell"/>
</dbReference>
<feature type="transmembrane region" description="Helical" evidence="13">
    <location>
        <begin position="43"/>
        <end position="66"/>
    </location>
</feature>
<dbReference type="KEGG" id="cpso:CPPEL_00590"/>
<dbReference type="InterPro" id="IPR020963">
    <property type="entry name" value="ArabinofuranosylTrfase_AftA_N"/>
</dbReference>
<feature type="transmembrane region" description="Helical" evidence="13">
    <location>
        <begin position="245"/>
        <end position="273"/>
    </location>
</feature>
<dbReference type="RefSeq" id="WP_123959177.1">
    <property type="nucleotide sequence ID" value="NZ_CP033898.1"/>
</dbReference>
<evidence type="ECO:0000256" key="6">
    <source>
        <dbReference type="ARBA" id="ARBA00022475"/>
    </source>
</evidence>
<dbReference type="UniPathway" id="UPA00963"/>
<feature type="transmembrane region" description="Helical" evidence="13">
    <location>
        <begin position="214"/>
        <end position="233"/>
    </location>
</feature>
<feature type="transmembrane region" description="Helical" evidence="13">
    <location>
        <begin position="78"/>
        <end position="100"/>
    </location>
</feature>
<comment type="pathway">
    <text evidence="2">Cell wall biogenesis; cell wall polysaccharide biosynthesis.</text>
</comment>
<evidence type="ECO:0000256" key="7">
    <source>
        <dbReference type="ARBA" id="ARBA00022679"/>
    </source>
</evidence>
<comment type="catalytic activity">
    <reaction evidence="12">
        <text>Adds an alpha-D-arabinofuranosyl group from trans,octacis-decaprenylphospho-beta-D-arabinofuranose at the 5-O-position of the eighth, tenth and twelfth galactofuranose unit of the galactofuranan chain of [beta-D-galactofuranosyl-(1-&gt;5)-beta-D-galactofuranosyl-(1-&gt;6)]14-beta-D-galactofuranosyl-(1-&gt;5)-beta-D-galactofuranosyl-(1-&gt;4)-alpha-L-rhamnopyranosyl-(1-&gt;3)-N-acetyl-alpha-D-glucosaminyl-diphospho-trans,octacis-decaprenol.</text>
        <dbReference type="EC" id="2.4.2.46"/>
    </reaction>
</comment>
<evidence type="ECO:0000256" key="5">
    <source>
        <dbReference type="ARBA" id="ARBA00020482"/>
    </source>
</evidence>
<dbReference type="Pfam" id="PF12250">
    <property type="entry name" value="AftA_N"/>
    <property type="match status" value="1"/>
</dbReference>
<dbReference type="GO" id="GO:0044038">
    <property type="term" value="P:cell wall macromolecule biosynthetic process"/>
    <property type="evidence" value="ECO:0007669"/>
    <property type="project" value="InterPro"/>
</dbReference>
<dbReference type="EC" id="2.4.2.46" evidence="4"/>
<keyword evidence="8 13" id="KW-0812">Transmembrane</keyword>
<keyword evidence="16" id="KW-0328">Glycosyltransferase</keyword>
<evidence type="ECO:0000256" key="10">
    <source>
        <dbReference type="ARBA" id="ARBA00023136"/>
    </source>
</evidence>
<feature type="transmembrane region" description="Helical" evidence="13">
    <location>
        <begin position="167"/>
        <end position="184"/>
    </location>
</feature>
<feature type="transmembrane region" description="Helical" evidence="13">
    <location>
        <begin position="285"/>
        <end position="305"/>
    </location>
</feature>
<dbReference type="EMBL" id="CP033898">
    <property type="protein sequence ID" value="AZA08269.1"/>
    <property type="molecule type" value="Genomic_DNA"/>
</dbReference>
<name>A0A3G6IRQ9_9CORY</name>
<keyword evidence="7 16" id="KW-0808">Transferase</keyword>
<gene>
    <name evidence="16" type="primary">aftA</name>
    <name evidence="16" type="ORF">CPPEL_00590</name>
</gene>
<evidence type="ECO:0000313" key="16">
    <source>
        <dbReference type="EMBL" id="AZA08269.1"/>
    </source>
</evidence>
<evidence type="ECO:0000256" key="1">
    <source>
        <dbReference type="ARBA" id="ARBA00004651"/>
    </source>
</evidence>
<organism evidence="16 17">
    <name type="scientific">Corynebacterium pseudopelargi</name>
    <dbReference type="NCBI Taxonomy" id="2080757"/>
    <lineage>
        <taxon>Bacteria</taxon>
        <taxon>Bacillati</taxon>
        <taxon>Actinomycetota</taxon>
        <taxon>Actinomycetes</taxon>
        <taxon>Mycobacteriales</taxon>
        <taxon>Corynebacteriaceae</taxon>
        <taxon>Corynebacterium</taxon>
    </lineage>
</organism>
<evidence type="ECO:0000256" key="9">
    <source>
        <dbReference type="ARBA" id="ARBA00022989"/>
    </source>
</evidence>
<evidence type="ECO:0000256" key="4">
    <source>
        <dbReference type="ARBA" id="ARBA00012037"/>
    </source>
</evidence>
<accession>A0A3G6IRQ9</accession>
<evidence type="ECO:0000256" key="8">
    <source>
        <dbReference type="ARBA" id="ARBA00022692"/>
    </source>
</evidence>
<dbReference type="GO" id="GO:0016757">
    <property type="term" value="F:glycosyltransferase activity"/>
    <property type="evidence" value="ECO:0007669"/>
    <property type="project" value="UniProtKB-KW"/>
</dbReference>
<evidence type="ECO:0000313" key="17">
    <source>
        <dbReference type="Proteomes" id="UP000271426"/>
    </source>
</evidence>
<keyword evidence="10 13" id="KW-0472">Membrane</keyword>
<dbReference type="InterPro" id="IPR020959">
    <property type="entry name" value="ArabinofuranosylTrfase_AftA_C"/>
</dbReference>
<dbReference type="GO" id="GO:0045227">
    <property type="term" value="P:capsule polysaccharide biosynthetic process"/>
    <property type="evidence" value="ECO:0007669"/>
    <property type="project" value="UniProtKB-UniPathway"/>
</dbReference>
<feature type="transmembrane region" description="Helical" evidence="13">
    <location>
        <begin position="415"/>
        <end position="440"/>
    </location>
</feature>
<evidence type="ECO:0000259" key="14">
    <source>
        <dbReference type="Pfam" id="PF12249"/>
    </source>
</evidence>